<keyword evidence="1" id="KW-0812">Transmembrane</keyword>
<proteinExistence type="predicted"/>
<accession>A0ABS9CBY9</accession>
<keyword evidence="1" id="KW-1133">Transmembrane helix</keyword>
<keyword evidence="3" id="KW-1185">Reference proteome</keyword>
<comment type="caution">
    <text evidence="2">The sequence shown here is derived from an EMBL/GenBank/DDBJ whole genome shotgun (WGS) entry which is preliminary data.</text>
</comment>
<evidence type="ECO:0000256" key="1">
    <source>
        <dbReference type="SAM" id="Phobius"/>
    </source>
</evidence>
<feature type="transmembrane region" description="Helical" evidence="1">
    <location>
        <begin position="7"/>
        <end position="24"/>
    </location>
</feature>
<name>A0ABS9CBY9_9BACT</name>
<reference evidence="2 3" key="1">
    <citation type="submission" date="2020-12" db="EMBL/GenBank/DDBJ databases">
        <title>Whole genome sequences of gut porcine anaerobes.</title>
        <authorList>
            <person name="Kubasova T."/>
            <person name="Jahodarova E."/>
            <person name="Rychlik I."/>
        </authorList>
    </citation>
    <scope>NUCLEOTIDE SEQUENCE [LARGE SCALE GENOMIC DNA]</scope>
    <source>
        <strain evidence="2 3">An925</strain>
    </source>
</reference>
<gene>
    <name evidence="2" type="ORF">I6E12_00665</name>
</gene>
<evidence type="ECO:0000313" key="2">
    <source>
        <dbReference type="EMBL" id="MCF2562629.1"/>
    </source>
</evidence>
<dbReference type="RefSeq" id="WP_094390272.1">
    <property type="nucleotide sequence ID" value="NZ_JADYTN010000001.1"/>
</dbReference>
<dbReference type="Proteomes" id="UP001200470">
    <property type="component" value="Unassembled WGS sequence"/>
</dbReference>
<keyword evidence="1" id="KW-0472">Membrane</keyword>
<feature type="transmembrane region" description="Helical" evidence="1">
    <location>
        <begin position="30"/>
        <end position="50"/>
    </location>
</feature>
<sequence length="60" mass="6925">MRTLKNILNTIFIFGAIIGMYLYYKGNDAGTIVIMVAMGFKFVEVALRLFKKDKDKDLQF</sequence>
<organism evidence="2 3">
    <name type="scientific">Xylanibacter brevis</name>
    <dbReference type="NCBI Taxonomy" id="83231"/>
    <lineage>
        <taxon>Bacteria</taxon>
        <taxon>Pseudomonadati</taxon>
        <taxon>Bacteroidota</taxon>
        <taxon>Bacteroidia</taxon>
        <taxon>Bacteroidales</taxon>
        <taxon>Prevotellaceae</taxon>
        <taxon>Xylanibacter</taxon>
    </lineage>
</organism>
<dbReference type="EMBL" id="JADYTN010000001">
    <property type="protein sequence ID" value="MCF2562629.1"/>
    <property type="molecule type" value="Genomic_DNA"/>
</dbReference>
<evidence type="ECO:0000313" key="3">
    <source>
        <dbReference type="Proteomes" id="UP001200470"/>
    </source>
</evidence>
<protein>
    <submittedName>
        <fullName evidence="2">Uncharacterized protein</fullName>
    </submittedName>
</protein>